<name>M3YBA0_MUSPF</name>
<accession>M3YBA0</accession>
<protein>
    <submittedName>
        <fullName evidence="2">Uncharacterized protein</fullName>
    </submittedName>
</protein>
<feature type="compositionally biased region" description="Gly residues" evidence="1">
    <location>
        <begin position="127"/>
        <end position="138"/>
    </location>
</feature>
<dbReference type="InParanoid" id="M3YBA0"/>
<dbReference type="EMBL" id="AEYP01035231">
    <property type="status" value="NOT_ANNOTATED_CDS"/>
    <property type="molecule type" value="Genomic_DNA"/>
</dbReference>
<dbReference type="HOGENOM" id="CLU_1758221_0_0_1"/>
<reference evidence="2" key="1">
    <citation type="submission" date="2024-06" db="UniProtKB">
        <authorList>
            <consortium name="Ensembl"/>
        </authorList>
    </citation>
    <scope>IDENTIFICATION</scope>
</reference>
<organism evidence="2">
    <name type="scientific">Mustela putorius furo</name>
    <name type="common">European domestic ferret</name>
    <name type="synonym">Mustela furo</name>
    <dbReference type="NCBI Taxonomy" id="9669"/>
    <lineage>
        <taxon>Eukaryota</taxon>
        <taxon>Metazoa</taxon>
        <taxon>Chordata</taxon>
        <taxon>Craniata</taxon>
        <taxon>Vertebrata</taxon>
        <taxon>Euteleostomi</taxon>
        <taxon>Mammalia</taxon>
        <taxon>Eutheria</taxon>
        <taxon>Laurasiatheria</taxon>
        <taxon>Carnivora</taxon>
        <taxon>Caniformia</taxon>
        <taxon>Musteloidea</taxon>
        <taxon>Mustelidae</taxon>
        <taxon>Mustelinae</taxon>
        <taxon>Mustela</taxon>
    </lineage>
</organism>
<feature type="region of interest" description="Disordered" evidence="1">
    <location>
        <begin position="41"/>
        <end position="148"/>
    </location>
</feature>
<evidence type="ECO:0000256" key="1">
    <source>
        <dbReference type="SAM" id="MobiDB-lite"/>
    </source>
</evidence>
<evidence type="ECO:0000313" key="2">
    <source>
        <dbReference type="Ensembl" id="ENSMPUP00000008607.1"/>
    </source>
</evidence>
<proteinExistence type="predicted"/>
<sequence>MQSACFQIRSHPEVPGGHDFWGDAVELLTLSPLWDEMPVAQGPGRAWEGTPGSAPSTMPVRRARMRGPSQPRRAQRPFPSSTLLAAGGQLRVTWARRSGNTASSAVPGGQSWSDRDRWGQSSQSQGRGAGCGVWGAGGSAHPEWPRTP</sequence>
<dbReference type="Ensembl" id="ENSMPUT00000008748.1">
    <property type="protein sequence ID" value="ENSMPUP00000008607.1"/>
    <property type="gene ID" value="ENSMPUG00000008676.1"/>
</dbReference>
<dbReference type="AlphaFoldDB" id="M3YBA0"/>